<evidence type="ECO:0000256" key="10">
    <source>
        <dbReference type="ARBA" id="ARBA00024347"/>
    </source>
</evidence>
<feature type="region of interest" description="Disordered" evidence="12">
    <location>
        <begin position="229"/>
        <end position="262"/>
    </location>
</feature>
<feature type="domain" description="PARP catalytic" evidence="15">
    <location>
        <begin position="470"/>
        <end position="683"/>
    </location>
</feature>
<comment type="similarity">
    <text evidence="10">Belongs to the ARTD/PARP family.</text>
</comment>
<name>A0AAV6FY40_9TELE</name>
<evidence type="ECO:0000256" key="6">
    <source>
        <dbReference type="ARBA" id="ARBA00022737"/>
    </source>
</evidence>
<feature type="compositionally biased region" description="Low complexity" evidence="12">
    <location>
        <begin position="908"/>
        <end position="919"/>
    </location>
</feature>
<organism evidence="16 17">
    <name type="scientific">Alosa alosa</name>
    <name type="common">allis shad</name>
    <dbReference type="NCBI Taxonomy" id="278164"/>
    <lineage>
        <taxon>Eukaryota</taxon>
        <taxon>Metazoa</taxon>
        <taxon>Chordata</taxon>
        <taxon>Craniata</taxon>
        <taxon>Vertebrata</taxon>
        <taxon>Euteleostomi</taxon>
        <taxon>Actinopterygii</taxon>
        <taxon>Neopterygii</taxon>
        <taxon>Teleostei</taxon>
        <taxon>Clupei</taxon>
        <taxon>Clupeiformes</taxon>
        <taxon>Clupeoidei</taxon>
        <taxon>Clupeidae</taxon>
        <taxon>Alosa</taxon>
    </lineage>
</organism>
<feature type="region of interest" description="Disordered" evidence="12">
    <location>
        <begin position="449"/>
        <end position="472"/>
    </location>
</feature>
<dbReference type="PROSITE" id="PS50918">
    <property type="entry name" value="WWE"/>
    <property type="match status" value="1"/>
</dbReference>
<dbReference type="Pfam" id="PF23466">
    <property type="entry name" value="WWE_4"/>
    <property type="match status" value="1"/>
</dbReference>
<dbReference type="GO" id="GO:0008270">
    <property type="term" value="F:zinc ion binding"/>
    <property type="evidence" value="ECO:0007669"/>
    <property type="project" value="UniProtKB-KW"/>
</dbReference>
<evidence type="ECO:0000256" key="2">
    <source>
        <dbReference type="ARBA" id="ARBA00004496"/>
    </source>
</evidence>
<dbReference type="PROSITE" id="PS50103">
    <property type="entry name" value="ZF_C3H1"/>
    <property type="match status" value="1"/>
</dbReference>
<dbReference type="InterPro" id="IPR012317">
    <property type="entry name" value="Poly(ADP-ribose)pol_cat_dom"/>
</dbReference>
<evidence type="ECO:0000259" key="14">
    <source>
        <dbReference type="PROSITE" id="PS50918"/>
    </source>
</evidence>
<dbReference type="SUPFAM" id="SSF117839">
    <property type="entry name" value="WWE domain"/>
    <property type="match status" value="1"/>
</dbReference>
<evidence type="ECO:0000256" key="12">
    <source>
        <dbReference type="SAM" id="MobiDB-lite"/>
    </source>
</evidence>
<dbReference type="InterPro" id="IPR057602">
    <property type="entry name" value="Zfn-CCCH_PARP12"/>
</dbReference>
<evidence type="ECO:0000256" key="5">
    <source>
        <dbReference type="ARBA" id="ARBA00022723"/>
    </source>
</evidence>
<dbReference type="InterPro" id="IPR000571">
    <property type="entry name" value="Znf_CCCH"/>
</dbReference>
<comment type="caution">
    <text evidence="16">The sequence shown here is derived from an EMBL/GenBank/DDBJ whole genome shotgun (WGS) entry which is preliminary data.</text>
</comment>
<keyword evidence="3" id="KW-0963">Cytoplasm</keyword>
<dbReference type="SUPFAM" id="SSF56399">
    <property type="entry name" value="ADP-ribosylation"/>
    <property type="match status" value="1"/>
</dbReference>
<evidence type="ECO:0000256" key="3">
    <source>
        <dbReference type="ARBA" id="ARBA00022490"/>
    </source>
</evidence>
<dbReference type="GO" id="GO:0003950">
    <property type="term" value="F:NAD+ poly-ADP-ribosyltransferase activity"/>
    <property type="evidence" value="ECO:0007669"/>
    <property type="project" value="InterPro"/>
</dbReference>
<dbReference type="PROSITE" id="PS51059">
    <property type="entry name" value="PARP_CATALYTIC"/>
    <property type="match status" value="1"/>
</dbReference>
<dbReference type="InterPro" id="IPR051712">
    <property type="entry name" value="ARTD-AVP"/>
</dbReference>
<feature type="region of interest" description="Disordered" evidence="12">
    <location>
        <begin position="729"/>
        <end position="751"/>
    </location>
</feature>
<dbReference type="GO" id="GO:0005737">
    <property type="term" value="C:cytoplasm"/>
    <property type="evidence" value="ECO:0007669"/>
    <property type="project" value="UniProtKB-SubCell"/>
</dbReference>
<feature type="compositionally biased region" description="Polar residues" evidence="12">
    <location>
        <begin position="853"/>
        <end position="873"/>
    </location>
</feature>
<keyword evidence="6" id="KW-0677">Repeat</keyword>
<proteinExistence type="inferred from homology"/>
<dbReference type="PANTHER" id="PTHR45740:SF15">
    <property type="entry name" value="ZINC FINGER CCCH TYPE DOMAIN CONTAINING 1-LIKE"/>
    <property type="match status" value="1"/>
</dbReference>
<feature type="region of interest" description="Disordered" evidence="12">
    <location>
        <begin position="764"/>
        <end position="879"/>
    </location>
</feature>
<evidence type="ECO:0000313" key="17">
    <source>
        <dbReference type="Proteomes" id="UP000823561"/>
    </source>
</evidence>
<feature type="compositionally biased region" description="Basic and acidic residues" evidence="12">
    <location>
        <begin position="1000"/>
        <end position="1013"/>
    </location>
</feature>
<feature type="domain" description="WWE" evidence="14">
    <location>
        <begin position="354"/>
        <end position="440"/>
    </location>
</feature>
<feature type="compositionally biased region" description="Low complexity" evidence="12">
    <location>
        <begin position="806"/>
        <end position="852"/>
    </location>
</feature>
<feature type="compositionally biased region" description="Basic residues" evidence="12">
    <location>
        <begin position="237"/>
        <end position="246"/>
    </location>
</feature>
<evidence type="ECO:0000256" key="11">
    <source>
        <dbReference type="PROSITE-ProRule" id="PRU00723"/>
    </source>
</evidence>
<feature type="zinc finger region" description="C3H1-type" evidence="11">
    <location>
        <begin position="138"/>
        <end position="170"/>
    </location>
</feature>
<feature type="domain" description="C3H1-type" evidence="13">
    <location>
        <begin position="138"/>
        <end position="170"/>
    </location>
</feature>
<keyword evidence="4" id="KW-0597">Phosphoprotein</keyword>
<dbReference type="AlphaFoldDB" id="A0AAV6FY40"/>
<reference evidence="16 17" key="1">
    <citation type="submission" date="2020-10" db="EMBL/GenBank/DDBJ databases">
        <title>Chromosome-scale genome assembly of the Allis shad, Alosa alosa.</title>
        <authorList>
            <person name="Margot Z."/>
            <person name="Christophe K."/>
            <person name="Cabau C."/>
            <person name="Louis A."/>
            <person name="Berthelot C."/>
            <person name="Parey E."/>
            <person name="Roest Crollius H."/>
            <person name="Montfort J."/>
            <person name="Robinson-Rechavi M."/>
            <person name="Bucao C."/>
            <person name="Bouchez O."/>
            <person name="Gislard M."/>
            <person name="Lluch J."/>
            <person name="Milhes M."/>
            <person name="Lampietro C."/>
            <person name="Lopez Roques C."/>
            <person name="Donnadieu C."/>
            <person name="Braasch I."/>
            <person name="Desvignes T."/>
            <person name="Postlethwait J."/>
            <person name="Bobe J."/>
            <person name="Guiguen Y."/>
        </authorList>
    </citation>
    <scope>NUCLEOTIDE SEQUENCE [LARGE SCALE GENOMIC DNA]</scope>
    <source>
        <strain evidence="16">M-15738</strain>
        <tissue evidence="16">Blood</tissue>
    </source>
</reference>
<evidence type="ECO:0000259" key="13">
    <source>
        <dbReference type="PROSITE" id="PS50103"/>
    </source>
</evidence>
<keyword evidence="9" id="KW-0539">Nucleus</keyword>
<evidence type="ECO:0000256" key="4">
    <source>
        <dbReference type="ARBA" id="ARBA00022553"/>
    </source>
</evidence>
<protein>
    <recommendedName>
        <fullName evidence="18">Poly [ADP-ribose] polymerase 12</fullName>
    </recommendedName>
</protein>
<keyword evidence="7 11" id="KW-0863">Zinc-finger</keyword>
<dbReference type="Gene3D" id="3.30.720.50">
    <property type="match status" value="1"/>
</dbReference>
<evidence type="ECO:0000259" key="15">
    <source>
        <dbReference type="PROSITE" id="PS51059"/>
    </source>
</evidence>
<dbReference type="InterPro" id="IPR004170">
    <property type="entry name" value="WWE_dom"/>
</dbReference>
<evidence type="ECO:0000256" key="9">
    <source>
        <dbReference type="ARBA" id="ARBA00023242"/>
    </source>
</evidence>
<feature type="region of interest" description="Disordered" evidence="12">
    <location>
        <begin position="908"/>
        <end position="1013"/>
    </location>
</feature>
<evidence type="ECO:0008006" key="18">
    <source>
        <dbReference type="Google" id="ProtNLM"/>
    </source>
</evidence>
<dbReference type="CDD" id="cd01439">
    <property type="entry name" value="TCCD_inducible_PARP_like"/>
    <property type="match status" value="1"/>
</dbReference>
<dbReference type="Proteomes" id="UP000823561">
    <property type="component" value="Chromosome 17"/>
</dbReference>
<dbReference type="GO" id="GO:1990404">
    <property type="term" value="F:NAD+-protein mono-ADP-ribosyltransferase activity"/>
    <property type="evidence" value="ECO:0007669"/>
    <property type="project" value="TreeGrafter"/>
</dbReference>
<dbReference type="InterPro" id="IPR037197">
    <property type="entry name" value="WWE_dom_sf"/>
</dbReference>
<keyword evidence="17" id="KW-1185">Reference proteome</keyword>
<feature type="compositionally biased region" description="Low complexity" evidence="12">
    <location>
        <begin position="928"/>
        <end position="980"/>
    </location>
</feature>
<dbReference type="SMART" id="SM00356">
    <property type="entry name" value="ZnF_C3H1"/>
    <property type="match status" value="3"/>
</dbReference>
<evidence type="ECO:0000256" key="8">
    <source>
        <dbReference type="ARBA" id="ARBA00022833"/>
    </source>
</evidence>
<feature type="compositionally biased region" description="Low complexity" evidence="12">
    <location>
        <begin position="768"/>
        <end position="788"/>
    </location>
</feature>
<dbReference type="PANTHER" id="PTHR45740">
    <property type="entry name" value="POLY [ADP-RIBOSE] POLYMERASE"/>
    <property type="match status" value="1"/>
</dbReference>
<evidence type="ECO:0000256" key="7">
    <source>
        <dbReference type="ARBA" id="ARBA00022771"/>
    </source>
</evidence>
<evidence type="ECO:0000313" key="16">
    <source>
        <dbReference type="EMBL" id="KAG5267769.1"/>
    </source>
</evidence>
<accession>A0AAV6FY40</accession>
<dbReference type="Pfam" id="PF02825">
    <property type="entry name" value="WWE"/>
    <property type="match status" value="1"/>
</dbReference>
<evidence type="ECO:0000256" key="1">
    <source>
        <dbReference type="ARBA" id="ARBA00004123"/>
    </source>
</evidence>
<dbReference type="Pfam" id="PF25261">
    <property type="entry name" value="zf-CCCH_PARP12"/>
    <property type="match status" value="1"/>
</dbReference>
<comment type="subcellular location">
    <subcellularLocation>
        <location evidence="2">Cytoplasm</location>
    </subcellularLocation>
    <subcellularLocation>
        <location evidence="1">Nucleus</location>
    </subcellularLocation>
</comment>
<keyword evidence="8 11" id="KW-0862">Zinc</keyword>
<dbReference type="GO" id="GO:0005634">
    <property type="term" value="C:nucleus"/>
    <property type="evidence" value="ECO:0007669"/>
    <property type="project" value="UniProtKB-SubCell"/>
</dbReference>
<gene>
    <name evidence="16" type="ORF">AALO_G00225490</name>
</gene>
<sequence>MSEAGLLKIICGNGGAIDYDRLLELASGFPDINCSEFDLLLGNKQFFHLTENDGVKQILAKTNMKICSVPMCHKVSSSCTNLHLCKLYLHGECKARRCCYGHNLNSAHNANVLSNHRLQKLSRAEIRQLLLQNDSPHSLLPPVCIRYNQGDGDFGKCDDQDNCTYLHICEDYIRGTCDSAGDCGRSHDFFEPHPMTTLRRRGVPDDKVGSMLSVYQRILVLRGTLAKDLKPNPGARTRGRRGKAGKGHATATTNTEATKDVRSRARPEINEICLFFVRADCKQDNRCWRVHSKMPYQWQVKMGESWTDLPNSEDIERDFCNPINTTALREGDPVRFDTMTCGPHKVRRLSTASSVAQPDFILTTKWIWFWEDEYGKWIPYGSIKEMHRLSSISSSDLEKRYQDDNKAVVLFTAATEQYEVSFKVMEQKNMSSGKTRQVRRRPKFVSSYGVQTARTSKRRGPASSQHGRGVPGYWDKSAVPETGYKRVTLLSTDRDYLKVQELFRKTLSGFDIVSVERIQNKKLWEDFQTKRDRMKKANQDKKYADGERLLFHGTNSQYIDAICFQNFDCSKCGANGTVYGEGCYFARDASYSNNYTSGHGKRSMFVCRVLVGCYTRGQSQYPPSRDGGLILYDSCVNDVRDPSIFVVFDKQQVYPEFLITYTEHVYRPPVTLDSSSDSDSDFTLLSPVKTTVTSTESFYNSSHYGSTVLTSITSAPQLVTIVSTLASHSSVSPSPASLTTGQKVHSSSGTVSVQLSSSDALAPTVGASSPFSVSTTPTKPSTGSPQSSATTPVTHYSPFRSSHLDPAQASAVSTTPSAPVPSAARSVSTTPSAPVPSASRSVSTTPSAPVPSGSRSLSTSSKQPSNPLQAAQTSKRDFFSDDGGWEYVDSSNISRSKSASTGLFDLQTSSSSTLTSHQSGPRPASRRSLYSSPDASLVSSSVRSAATTPSAPVRSAAAATSASARRVSPSYLSTSTSSYTRQVPRPQSQDIYYVPTPRRQSNEPKKKEECILL</sequence>
<keyword evidence="5 11" id="KW-0479">Metal-binding</keyword>
<feature type="compositionally biased region" description="Low complexity" evidence="12">
    <location>
        <begin position="729"/>
        <end position="739"/>
    </location>
</feature>
<dbReference type="EMBL" id="JADWDJ010000017">
    <property type="protein sequence ID" value="KAG5267769.1"/>
    <property type="molecule type" value="Genomic_DNA"/>
</dbReference>
<dbReference type="Gene3D" id="3.90.228.10">
    <property type="match status" value="1"/>
</dbReference>
<dbReference type="Pfam" id="PF00644">
    <property type="entry name" value="PARP"/>
    <property type="match status" value="1"/>
</dbReference>